<dbReference type="RefSeq" id="WP_142532905.1">
    <property type="nucleotide sequence ID" value="NZ_FXTB01000003.1"/>
</dbReference>
<dbReference type="EMBL" id="FXTB01000003">
    <property type="protein sequence ID" value="SMO59442.1"/>
    <property type="molecule type" value="Genomic_DNA"/>
</dbReference>
<dbReference type="PIRSF" id="PIRSF011489">
    <property type="entry name" value="DUF479"/>
    <property type="match status" value="1"/>
</dbReference>
<dbReference type="OrthoDB" id="8442777at2"/>
<dbReference type="PANTHER" id="PTHR38764">
    <property type="entry name" value="ACYL CARRIER PROTEIN PHOSPHODIESTERASE"/>
    <property type="match status" value="1"/>
</dbReference>
<sequence length="193" mass="22570">MNFLAHIYLSGNPGPLMIGNFIADFVKGKQVERFAPEIQDGIRLHRKIDAFTDSHPVVKQSSVRFKPCYQRYSSVVVDVIYDHFLAKNWQQYSPVPLHTYVSQVHTYLLKNYFVLPNRVKGFLPFLIKSRRLENYQHMWGIQKSLSLMANHSSLPAESECGMKIMSEQYAALEKEFKFFFTELRQMVEKELAK</sequence>
<evidence type="ECO:0000313" key="5">
    <source>
        <dbReference type="Proteomes" id="UP000319040"/>
    </source>
</evidence>
<dbReference type="InterPro" id="IPR007431">
    <property type="entry name" value="ACP_PD"/>
</dbReference>
<protein>
    <submittedName>
        <fullName evidence="4">Acyl carrier protein phosphodiesterase</fullName>
    </submittedName>
</protein>
<dbReference type="AlphaFoldDB" id="A0A521CJ69"/>
<dbReference type="GO" id="GO:0006633">
    <property type="term" value="P:fatty acid biosynthetic process"/>
    <property type="evidence" value="ECO:0007669"/>
    <property type="project" value="InterPro"/>
</dbReference>
<dbReference type="PANTHER" id="PTHR38764:SF1">
    <property type="entry name" value="ACYL CARRIER PROTEIN PHOSPHODIESTERASE"/>
    <property type="match status" value="1"/>
</dbReference>
<proteinExistence type="predicted"/>
<accession>A0A521CJ69</accession>
<keyword evidence="5" id="KW-1185">Reference proteome</keyword>
<evidence type="ECO:0000256" key="1">
    <source>
        <dbReference type="ARBA" id="ARBA00022516"/>
    </source>
</evidence>
<reference evidence="4 5" key="1">
    <citation type="submission" date="2017-05" db="EMBL/GenBank/DDBJ databases">
        <authorList>
            <person name="Varghese N."/>
            <person name="Submissions S."/>
        </authorList>
    </citation>
    <scope>NUCLEOTIDE SEQUENCE [LARGE SCALE GENOMIC DNA]</scope>
    <source>
        <strain evidence="4 5">DSM 27040</strain>
    </source>
</reference>
<name>A0A521CJ69_SACCC</name>
<keyword evidence="1" id="KW-0444">Lipid biosynthesis</keyword>
<dbReference type="Pfam" id="PF04336">
    <property type="entry name" value="ACP_PD"/>
    <property type="match status" value="1"/>
</dbReference>
<keyword evidence="2" id="KW-0378">Hydrolase</keyword>
<organism evidence="4 5">
    <name type="scientific">Saccharicrinis carchari</name>
    <dbReference type="NCBI Taxonomy" id="1168039"/>
    <lineage>
        <taxon>Bacteria</taxon>
        <taxon>Pseudomonadati</taxon>
        <taxon>Bacteroidota</taxon>
        <taxon>Bacteroidia</taxon>
        <taxon>Marinilabiliales</taxon>
        <taxon>Marinilabiliaceae</taxon>
        <taxon>Saccharicrinis</taxon>
    </lineage>
</organism>
<keyword evidence="3" id="KW-0443">Lipid metabolism</keyword>
<evidence type="ECO:0000256" key="2">
    <source>
        <dbReference type="ARBA" id="ARBA00022801"/>
    </source>
</evidence>
<dbReference type="Proteomes" id="UP000319040">
    <property type="component" value="Unassembled WGS sequence"/>
</dbReference>
<evidence type="ECO:0000256" key="3">
    <source>
        <dbReference type="ARBA" id="ARBA00023098"/>
    </source>
</evidence>
<evidence type="ECO:0000313" key="4">
    <source>
        <dbReference type="EMBL" id="SMO59442.1"/>
    </source>
</evidence>
<gene>
    <name evidence="4" type="ORF">SAMN06265379_103193</name>
</gene>
<dbReference type="GO" id="GO:0008770">
    <property type="term" value="F:[acyl-carrier-protein] phosphodiesterase activity"/>
    <property type="evidence" value="ECO:0007669"/>
    <property type="project" value="InterPro"/>
</dbReference>